<dbReference type="RefSeq" id="WP_188589036.1">
    <property type="nucleotide sequence ID" value="NZ_BMGC01000077.1"/>
</dbReference>
<organism evidence="1 2">
    <name type="scientific">Gordonia jinhuaensis</name>
    <dbReference type="NCBI Taxonomy" id="1517702"/>
    <lineage>
        <taxon>Bacteria</taxon>
        <taxon>Bacillati</taxon>
        <taxon>Actinomycetota</taxon>
        <taxon>Actinomycetes</taxon>
        <taxon>Mycobacteriales</taxon>
        <taxon>Gordoniaceae</taxon>
        <taxon>Gordonia</taxon>
    </lineage>
</organism>
<evidence type="ECO:0008006" key="3">
    <source>
        <dbReference type="Google" id="ProtNLM"/>
    </source>
</evidence>
<evidence type="ECO:0000313" key="2">
    <source>
        <dbReference type="Proteomes" id="UP000621454"/>
    </source>
</evidence>
<dbReference type="EMBL" id="BMGC01000077">
    <property type="protein sequence ID" value="GGB48600.1"/>
    <property type="molecule type" value="Genomic_DNA"/>
</dbReference>
<evidence type="ECO:0000313" key="1">
    <source>
        <dbReference type="EMBL" id="GGB48600.1"/>
    </source>
</evidence>
<sequence>MVDQLMPWRSMRMHQWDDHVADINRFVDGLRTKRDGFVPYVSPEFGGRDARVLLLNLSPGKGTDPKQGGSGFLSVRNPDNAAERIGEGLAAAGLAVSDCVAWNVYPWYVRGLSDKPADLVKNHMTVGFPALRDLFDLLPELRAVVVFGGDAQKGWEGFRVMYPKTAKRVRMLGNRSTADRAYISRSQAQIAEWRSELIDTLKLAKQSAEGPKRQPT</sequence>
<dbReference type="Gene3D" id="3.40.470.10">
    <property type="entry name" value="Uracil-DNA glycosylase-like domain"/>
    <property type="match status" value="1"/>
</dbReference>
<dbReference type="Proteomes" id="UP000621454">
    <property type="component" value="Unassembled WGS sequence"/>
</dbReference>
<protein>
    <recommendedName>
        <fullName evidence="3">Uracil DNA glycosylase superfamily protein</fullName>
    </recommendedName>
</protein>
<keyword evidence="2" id="KW-1185">Reference proteome</keyword>
<proteinExistence type="predicted"/>
<accession>A0A916TJM3</accession>
<comment type="caution">
    <text evidence="1">The sequence shown here is derived from an EMBL/GenBank/DDBJ whole genome shotgun (WGS) entry which is preliminary data.</text>
</comment>
<dbReference type="AlphaFoldDB" id="A0A916TJM3"/>
<gene>
    <name evidence="1" type="ORF">GCM10011489_39660</name>
</gene>
<name>A0A916TJM3_9ACTN</name>
<reference evidence="1" key="1">
    <citation type="journal article" date="2014" name="Int. J. Syst. Evol. Microbiol.">
        <title>Complete genome sequence of Corynebacterium casei LMG S-19264T (=DSM 44701T), isolated from a smear-ripened cheese.</title>
        <authorList>
            <consortium name="US DOE Joint Genome Institute (JGI-PGF)"/>
            <person name="Walter F."/>
            <person name="Albersmeier A."/>
            <person name="Kalinowski J."/>
            <person name="Ruckert C."/>
        </authorList>
    </citation>
    <scope>NUCLEOTIDE SEQUENCE</scope>
    <source>
        <strain evidence="1">CGMCC 1.12827</strain>
    </source>
</reference>
<dbReference type="SUPFAM" id="SSF52141">
    <property type="entry name" value="Uracil-DNA glycosylase-like"/>
    <property type="match status" value="1"/>
</dbReference>
<reference evidence="1" key="2">
    <citation type="submission" date="2020-09" db="EMBL/GenBank/DDBJ databases">
        <authorList>
            <person name="Sun Q."/>
            <person name="Zhou Y."/>
        </authorList>
    </citation>
    <scope>NUCLEOTIDE SEQUENCE</scope>
    <source>
        <strain evidence="1">CGMCC 1.12827</strain>
    </source>
</reference>
<dbReference type="InterPro" id="IPR036895">
    <property type="entry name" value="Uracil-DNA_glycosylase-like_sf"/>
</dbReference>